<evidence type="ECO:0000313" key="3">
    <source>
        <dbReference type="Proteomes" id="UP000198565"/>
    </source>
</evidence>
<evidence type="ECO:0000259" key="1">
    <source>
        <dbReference type="Pfam" id="PF03551"/>
    </source>
</evidence>
<dbReference type="EMBL" id="FOTR01000005">
    <property type="protein sequence ID" value="SFL93417.1"/>
    <property type="molecule type" value="Genomic_DNA"/>
</dbReference>
<organism evidence="2 3">
    <name type="scientific">Gracilibacillus orientalis</name>
    <dbReference type="NCBI Taxonomy" id="334253"/>
    <lineage>
        <taxon>Bacteria</taxon>
        <taxon>Bacillati</taxon>
        <taxon>Bacillota</taxon>
        <taxon>Bacilli</taxon>
        <taxon>Bacillales</taxon>
        <taxon>Bacillaceae</taxon>
        <taxon>Gracilibacillus</taxon>
    </lineage>
</organism>
<dbReference type="SUPFAM" id="SSF46785">
    <property type="entry name" value="Winged helix' DNA-binding domain"/>
    <property type="match status" value="1"/>
</dbReference>
<proteinExistence type="predicted"/>
<dbReference type="Proteomes" id="UP000198565">
    <property type="component" value="Unassembled WGS sequence"/>
</dbReference>
<keyword evidence="3" id="KW-1185">Reference proteome</keyword>
<dbReference type="Pfam" id="PF03551">
    <property type="entry name" value="PadR"/>
    <property type="match status" value="1"/>
</dbReference>
<reference evidence="3" key="1">
    <citation type="submission" date="2016-10" db="EMBL/GenBank/DDBJ databases">
        <authorList>
            <person name="Varghese N."/>
            <person name="Submissions S."/>
        </authorList>
    </citation>
    <scope>NUCLEOTIDE SEQUENCE [LARGE SCALE GENOMIC DNA]</scope>
    <source>
        <strain evidence="3">CGMCC 1.4250</strain>
    </source>
</reference>
<dbReference type="Gene3D" id="1.10.10.10">
    <property type="entry name" value="Winged helix-like DNA-binding domain superfamily/Winged helix DNA-binding domain"/>
    <property type="match status" value="1"/>
</dbReference>
<feature type="domain" description="Transcription regulator PadR N-terminal" evidence="1">
    <location>
        <begin position="16"/>
        <end position="85"/>
    </location>
</feature>
<protein>
    <submittedName>
        <fullName evidence="2">PadR family transcriptional regulator, regulatory protein PadR</fullName>
    </submittedName>
</protein>
<accession>A0A1I4LS56</accession>
<dbReference type="PANTHER" id="PTHR33169">
    <property type="entry name" value="PADR-FAMILY TRANSCRIPTIONAL REGULATOR"/>
    <property type="match status" value="1"/>
</dbReference>
<dbReference type="InterPro" id="IPR005149">
    <property type="entry name" value="Tscrpt_reg_PadR_N"/>
</dbReference>
<dbReference type="OrthoDB" id="9791785at2"/>
<gene>
    <name evidence="2" type="ORF">SAMN04487943_105154</name>
</gene>
<sequence length="109" mass="12358">MAVRSQLLKGILEGCILAIIASETVYGYELAMKLQNQGLDVSEGSIYPILLRLQKEKLIQGEMKKSPSGPNRKYYTLTDAGKESLLTFRENWENVKKPVDQLLRSKEEL</sequence>
<dbReference type="InterPro" id="IPR052509">
    <property type="entry name" value="Metal_resp_DNA-bind_regulator"/>
</dbReference>
<dbReference type="InterPro" id="IPR036390">
    <property type="entry name" value="WH_DNA-bd_sf"/>
</dbReference>
<name>A0A1I4LS56_9BACI</name>
<dbReference type="InterPro" id="IPR036388">
    <property type="entry name" value="WH-like_DNA-bd_sf"/>
</dbReference>
<dbReference type="RefSeq" id="WP_091483718.1">
    <property type="nucleotide sequence ID" value="NZ_FOTR01000005.1"/>
</dbReference>
<dbReference type="PANTHER" id="PTHR33169:SF25">
    <property type="entry name" value="DNA-BINDING PROTEIN YIZB-RELATED"/>
    <property type="match status" value="1"/>
</dbReference>
<dbReference type="STRING" id="334253.SAMN04487943_105154"/>
<dbReference type="AlphaFoldDB" id="A0A1I4LS56"/>
<evidence type="ECO:0000313" key="2">
    <source>
        <dbReference type="EMBL" id="SFL93417.1"/>
    </source>
</evidence>